<feature type="transmembrane region" description="Helical" evidence="2">
    <location>
        <begin position="364"/>
        <end position="389"/>
    </location>
</feature>
<evidence type="ECO:0000313" key="4">
    <source>
        <dbReference type="Proteomes" id="UP000285301"/>
    </source>
</evidence>
<feature type="region of interest" description="Disordered" evidence="1">
    <location>
        <begin position="1"/>
        <end position="40"/>
    </location>
</feature>
<dbReference type="AlphaFoldDB" id="A0A3S3PH29"/>
<dbReference type="OrthoDB" id="10033661at2759"/>
<dbReference type="Proteomes" id="UP000285301">
    <property type="component" value="Unassembled WGS sequence"/>
</dbReference>
<dbReference type="EMBL" id="NCKU01002465">
    <property type="protein sequence ID" value="RWS09532.1"/>
    <property type="molecule type" value="Genomic_DNA"/>
</dbReference>
<evidence type="ECO:0000256" key="2">
    <source>
        <dbReference type="SAM" id="Phobius"/>
    </source>
</evidence>
<dbReference type="PANTHER" id="PTHR21579">
    <property type="entry name" value="PROTEIN TINCAR"/>
    <property type="match status" value="1"/>
</dbReference>
<sequence>MATNSTASSITSSPSSTVGYHQVKTPRKRNSSGNSGGNNNKSATFNCEKYHYTHHYSLNSLWSIWYGIIAVAFQIYIIARSVKRFTLYVSLPWPDDQPPYKELNTYVILTGLGVVILPFFVVTSMMKIGNNANDGQKLGSSSNSDRRANGDHEAVYENVRNSSQNLRKKKRFRALKSIWKHSVPTVALLHTLASLCFLVSRLLMEAQIIKYGFLPKGDIWCTEMDFILNHLEDRKVSMLGFLDPINETDKHFLGKYKDSDERSLLNEALLMKPDQMKMKLDLEPGRLSAEFINFAIALFVHAIRYPSVFWNISKSFGLVFSIILVVNTFQSLMSYAAFTVLYKIQVFNPEKILLRYPNKLSLDSLQTLILFLSYLVLLMTTSTVFYYYGLNKHEECRKRNFIKLHITSKRNAPLLWGYCPHFFAFISLMLLAFCGIPLMYDFIVIYCGTLDATSLGEPPLLVIDNGKTFQIREHTSKRAVVHLVSKLLAAQKASSPLDNEDIYWLKPRPPSPKEEPKNSTENCTLSWLRNKRKTDSSKKQNQGSEKASSSCNKANKKKSNKSKKSNGIEVDDCNSDDGDYATLRQIVQRDETDENLANTTHLSLCPLKDENFAVRQPLLSPKANGDYELLVETNTVPNNTNAQTHNHPHHQAENLTPCSGSLSESSNSPEKSSDTSSGVHSTSSAIAEKRSNSVENLLQYMNARPTWKSLSLQRYINNVSYEKPQRVACIPTFDETSMRGNTMTIKRVRPQTEVELNSNGNDLFGRSGVIKMTSFTDNSDLFKSQQTSAIPKLTDIVSDKELDLTTNALNLNEQLFKITENPLDELENKDKHSAAIAMMYSHQRRDSANFSLASSAGESDIAQKL</sequence>
<feature type="transmembrane region" description="Helical" evidence="2">
    <location>
        <begin position="103"/>
        <end position="122"/>
    </location>
</feature>
<reference evidence="3 4" key="1">
    <citation type="journal article" date="2018" name="Gigascience">
        <title>Genomes of trombidid mites reveal novel predicted allergens and laterally-transferred genes associated with secondary metabolism.</title>
        <authorList>
            <person name="Dong X."/>
            <person name="Chaisiri K."/>
            <person name="Xia D."/>
            <person name="Armstrong S.D."/>
            <person name="Fang Y."/>
            <person name="Donnelly M.J."/>
            <person name="Kadowaki T."/>
            <person name="McGarry J.W."/>
            <person name="Darby A.C."/>
            <person name="Makepeace B.L."/>
        </authorList>
    </citation>
    <scope>NUCLEOTIDE SEQUENCE [LARGE SCALE GENOMIC DNA]</scope>
    <source>
        <strain evidence="3">UoL-WK</strain>
    </source>
</reference>
<evidence type="ECO:0008006" key="5">
    <source>
        <dbReference type="Google" id="ProtNLM"/>
    </source>
</evidence>
<keyword evidence="4" id="KW-1185">Reference proteome</keyword>
<dbReference type="InterPro" id="IPR053291">
    <property type="entry name" value="Ommatidial_diff-associated"/>
</dbReference>
<gene>
    <name evidence="3" type="ORF">B4U79_05489</name>
</gene>
<evidence type="ECO:0000256" key="1">
    <source>
        <dbReference type="SAM" id="MobiDB-lite"/>
    </source>
</evidence>
<feature type="compositionally biased region" description="Low complexity" evidence="1">
    <location>
        <begin position="659"/>
        <end position="684"/>
    </location>
</feature>
<keyword evidence="2" id="KW-0472">Membrane</keyword>
<keyword evidence="2" id="KW-0812">Transmembrane</keyword>
<accession>A0A3S3PH29</accession>
<feature type="compositionally biased region" description="Low complexity" evidence="1">
    <location>
        <begin position="1"/>
        <end position="17"/>
    </location>
</feature>
<feature type="compositionally biased region" description="Acidic residues" evidence="1">
    <location>
        <begin position="569"/>
        <end position="578"/>
    </location>
</feature>
<comment type="caution">
    <text evidence="3">The sequence shown here is derived from an EMBL/GenBank/DDBJ whole genome shotgun (WGS) entry which is preliminary data.</text>
</comment>
<feature type="compositionally biased region" description="Basic residues" evidence="1">
    <location>
        <begin position="554"/>
        <end position="564"/>
    </location>
</feature>
<feature type="transmembrane region" description="Helical" evidence="2">
    <location>
        <begin position="178"/>
        <end position="204"/>
    </location>
</feature>
<feature type="transmembrane region" description="Helical" evidence="2">
    <location>
        <begin position="64"/>
        <end position="83"/>
    </location>
</feature>
<dbReference type="PANTHER" id="PTHR21579:SF20">
    <property type="entry name" value="PROTEIN TINCAR"/>
    <property type="match status" value="1"/>
</dbReference>
<keyword evidence="2" id="KW-1133">Transmembrane helix</keyword>
<feature type="transmembrane region" description="Helical" evidence="2">
    <location>
        <begin position="287"/>
        <end position="305"/>
    </location>
</feature>
<feature type="transmembrane region" description="Helical" evidence="2">
    <location>
        <begin position="415"/>
        <end position="440"/>
    </location>
</feature>
<name>A0A3S3PH29_9ACAR</name>
<protein>
    <recommendedName>
        <fullName evidence="5">Protein tincar-like protein</fullName>
    </recommendedName>
</protein>
<feature type="compositionally biased region" description="Low complexity" evidence="1">
    <location>
        <begin position="31"/>
        <end position="40"/>
    </location>
</feature>
<evidence type="ECO:0000313" key="3">
    <source>
        <dbReference type="EMBL" id="RWS09532.1"/>
    </source>
</evidence>
<feature type="region of interest" description="Disordered" evidence="1">
    <location>
        <begin position="637"/>
        <end position="687"/>
    </location>
</feature>
<feature type="region of interest" description="Disordered" evidence="1">
    <location>
        <begin position="501"/>
        <end position="578"/>
    </location>
</feature>
<proteinExistence type="predicted"/>
<feature type="transmembrane region" description="Helical" evidence="2">
    <location>
        <begin position="317"/>
        <end position="344"/>
    </location>
</feature>
<organism evidence="3 4">
    <name type="scientific">Dinothrombium tinctorium</name>
    <dbReference type="NCBI Taxonomy" id="1965070"/>
    <lineage>
        <taxon>Eukaryota</taxon>
        <taxon>Metazoa</taxon>
        <taxon>Ecdysozoa</taxon>
        <taxon>Arthropoda</taxon>
        <taxon>Chelicerata</taxon>
        <taxon>Arachnida</taxon>
        <taxon>Acari</taxon>
        <taxon>Acariformes</taxon>
        <taxon>Trombidiformes</taxon>
        <taxon>Prostigmata</taxon>
        <taxon>Anystina</taxon>
        <taxon>Parasitengona</taxon>
        <taxon>Trombidioidea</taxon>
        <taxon>Trombidiidae</taxon>
        <taxon>Dinothrombium</taxon>
    </lineage>
</organism>